<sequence length="75" mass="8311">MAPVVVPRSDRIVRRTAMVGAVTAAYLLLTADYGPNYPIPIRKAMESSALFSHSQLDRNVHEKKQENSEPDGSKK</sequence>
<dbReference type="PANTHER" id="PTHR37696:SF1">
    <property type="entry name" value="ADENYLOSUCCINATE SYNTHETASE-RELATED"/>
    <property type="match status" value="1"/>
</dbReference>
<dbReference type="EMBL" id="GBRH01246434">
    <property type="protein sequence ID" value="JAD51461.1"/>
    <property type="molecule type" value="Transcribed_RNA"/>
</dbReference>
<feature type="compositionally biased region" description="Basic and acidic residues" evidence="1">
    <location>
        <begin position="55"/>
        <end position="75"/>
    </location>
</feature>
<proteinExistence type="predicted"/>
<evidence type="ECO:0000313" key="2">
    <source>
        <dbReference type="EMBL" id="JAD51461.1"/>
    </source>
</evidence>
<protein>
    <submittedName>
        <fullName evidence="2">Uncharacterized protein</fullName>
    </submittedName>
</protein>
<reference evidence="2" key="1">
    <citation type="submission" date="2014-09" db="EMBL/GenBank/DDBJ databases">
        <authorList>
            <person name="Magalhaes I.L.F."/>
            <person name="Oliveira U."/>
            <person name="Santos F.R."/>
            <person name="Vidigal T.H.D.A."/>
            <person name="Brescovit A.D."/>
            <person name="Santos A.J."/>
        </authorList>
    </citation>
    <scope>NUCLEOTIDE SEQUENCE</scope>
    <source>
        <tissue evidence="2">Shoot tissue taken approximately 20 cm above the soil surface</tissue>
    </source>
</reference>
<dbReference type="AlphaFoldDB" id="A0A0A9AJW7"/>
<accession>A0A0A9AJW7</accession>
<organism evidence="2">
    <name type="scientific">Arundo donax</name>
    <name type="common">Giant reed</name>
    <name type="synonym">Donax arundinaceus</name>
    <dbReference type="NCBI Taxonomy" id="35708"/>
    <lineage>
        <taxon>Eukaryota</taxon>
        <taxon>Viridiplantae</taxon>
        <taxon>Streptophyta</taxon>
        <taxon>Embryophyta</taxon>
        <taxon>Tracheophyta</taxon>
        <taxon>Spermatophyta</taxon>
        <taxon>Magnoliopsida</taxon>
        <taxon>Liliopsida</taxon>
        <taxon>Poales</taxon>
        <taxon>Poaceae</taxon>
        <taxon>PACMAD clade</taxon>
        <taxon>Arundinoideae</taxon>
        <taxon>Arundineae</taxon>
        <taxon>Arundo</taxon>
    </lineage>
</organism>
<evidence type="ECO:0000256" key="1">
    <source>
        <dbReference type="SAM" id="MobiDB-lite"/>
    </source>
</evidence>
<name>A0A0A9AJW7_ARUDO</name>
<reference evidence="2" key="2">
    <citation type="journal article" date="2015" name="Data Brief">
        <title>Shoot transcriptome of the giant reed, Arundo donax.</title>
        <authorList>
            <person name="Barrero R.A."/>
            <person name="Guerrero F.D."/>
            <person name="Moolhuijzen P."/>
            <person name="Goolsby J.A."/>
            <person name="Tidwell J."/>
            <person name="Bellgard S.E."/>
            <person name="Bellgard M.I."/>
        </authorList>
    </citation>
    <scope>NUCLEOTIDE SEQUENCE</scope>
    <source>
        <tissue evidence="2">Shoot tissue taken approximately 20 cm above the soil surface</tissue>
    </source>
</reference>
<dbReference type="PANTHER" id="PTHR37696">
    <property type="entry name" value="ADENYLOSUCCINATE SYNTHETASE-RELATED"/>
    <property type="match status" value="1"/>
</dbReference>
<feature type="region of interest" description="Disordered" evidence="1">
    <location>
        <begin position="52"/>
        <end position="75"/>
    </location>
</feature>